<dbReference type="PANTHER" id="PTHR33129">
    <property type="entry name" value="PROTEIN KINASE DOMAIN-CONTAINING PROTEIN-RELATED"/>
    <property type="match status" value="1"/>
</dbReference>
<gene>
    <name evidence="1" type="ORF">NLJ89_g10352</name>
</gene>
<keyword evidence="2" id="KW-1185">Reference proteome</keyword>
<dbReference type="OrthoDB" id="2340858at2759"/>
<name>A0A9W8JUD2_9AGAR</name>
<dbReference type="Proteomes" id="UP001148786">
    <property type="component" value="Unassembled WGS sequence"/>
</dbReference>
<dbReference type="AlphaFoldDB" id="A0A9W8JUD2"/>
<dbReference type="InterPro" id="IPR027417">
    <property type="entry name" value="P-loop_NTPase"/>
</dbReference>
<sequence length="643" mass="72435">MSTSIHPPLPAPNVFAIPEVAAYNRLAVANADPANWQWSDGSRAVWELAQQDLQEFAARWYGATAAQCATLVDPEFPSLPLPTPFNSSLSSILVRKSYVEIFNQVWARALSSQGLTGVLITGQPGIGKTLFQYYLLVRLLQQKQLVLFSLDGEWLYLFYHHGVYTVTMPTLAAVQPGLQLPEPTSMSSNVFIWSLFDIQKREEPDLLFVTQPCLPVQTASPDPCRYKIWDKERSPLLAGLPLWSRDELAQGLRYQKRYQSLLDTLHEVHEGSSQHHQVLLEVFLGLRELLEEYQEDGASLSPEDALNHILEAAIERFGYSARDVFSAVFNYNRTTEFHKQAFNISYDKLQAAICALWKRGPDDSILDCVLTLSPDYGGYLRNVRWTVDFKSDWVARSVIEKLGTSEETVICQQARFLQRLWGPKAAGMAGRFFGPLIHRCIMETSEGGTWPLINMISDGADPPQFVAAPGAASHIPNDVQFAGVKREVFEFQSTADLPAHLENNVYYMAKDPAFPLFDAFTVDLDYWKKSAVLWILLMTTSRLQGGSSLGYQKICEIIANLKDQLQEGPPSGKCMKITNGQIASTPRVEVRYLLVVPKGGSENLRWQFPRGWSKNLERNDHRGDVYCLEVPLTVMSSEDADRW</sequence>
<proteinExistence type="predicted"/>
<dbReference type="EMBL" id="JANKHO010001864">
    <property type="protein sequence ID" value="KAJ3497409.1"/>
    <property type="molecule type" value="Genomic_DNA"/>
</dbReference>
<accession>A0A9W8JUD2</accession>
<evidence type="ECO:0000313" key="1">
    <source>
        <dbReference type="EMBL" id="KAJ3497409.1"/>
    </source>
</evidence>
<dbReference type="SUPFAM" id="SSF52540">
    <property type="entry name" value="P-loop containing nucleoside triphosphate hydrolases"/>
    <property type="match status" value="1"/>
</dbReference>
<dbReference type="InterPro" id="IPR052980">
    <property type="entry name" value="Crinkler_effector"/>
</dbReference>
<evidence type="ECO:0000313" key="2">
    <source>
        <dbReference type="Proteomes" id="UP001148786"/>
    </source>
</evidence>
<comment type="caution">
    <text evidence="1">The sequence shown here is derived from an EMBL/GenBank/DDBJ whole genome shotgun (WGS) entry which is preliminary data.</text>
</comment>
<organism evidence="1 2">
    <name type="scientific">Agrocybe chaxingu</name>
    <dbReference type="NCBI Taxonomy" id="84603"/>
    <lineage>
        <taxon>Eukaryota</taxon>
        <taxon>Fungi</taxon>
        <taxon>Dikarya</taxon>
        <taxon>Basidiomycota</taxon>
        <taxon>Agaricomycotina</taxon>
        <taxon>Agaricomycetes</taxon>
        <taxon>Agaricomycetidae</taxon>
        <taxon>Agaricales</taxon>
        <taxon>Agaricineae</taxon>
        <taxon>Strophariaceae</taxon>
        <taxon>Agrocybe</taxon>
    </lineage>
</organism>
<reference evidence="1" key="1">
    <citation type="submission" date="2022-07" db="EMBL/GenBank/DDBJ databases">
        <title>Genome Sequence of Agrocybe chaxingu.</title>
        <authorList>
            <person name="Buettner E."/>
        </authorList>
    </citation>
    <scope>NUCLEOTIDE SEQUENCE</scope>
    <source>
        <strain evidence="1">MP-N11</strain>
    </source>
</reference>
<protein>
    <submittedName>
        <fullName evidence="1">Uncharacterized protein</fullName>
    </submittedName>
</protein>
<dbReference type="PANTHER" id="PTHR33129:SF1">
    <property type="entry name" value="ATP-BINDING PROTEIN"/>
    <property type="match status" value="1"/>
</dbReference>